<dbReference type="Proteomes" id="UP001333818">
    <property type="component" value="Unassembled WGS sequence"/>
</dbReference>
<dbReference type="Pfam" id="PF00395">
    <property type="entry name" value="SLH"/>
    <property type="match status" value="1"/>
</dbReference>
<dbReference type="InterPro" id="IPR001119">
    <property type="entry name" value="SLH_dom"/>
</dbReference>
<dbReference type="Gene3D" id="2.40.160.180">
    <property type="entry name" value="Carbohydrate-selective porin OprB"/>
    <property type="match status" value="1"/>
</dbReference>
<organism evidence="4 5">
    <name type="scientific">Tumidithrix elongata BACA0141</name>
    <dbReference type="NCBI Taxonomy" id="2716417"/>
    <lineage>
        <taxon>Bacteria</taxon>
        <taxon>Bacillati</taxon>
        <taxon>Cyanobacteriota</taxon>
        <taxon>Cyanophyceae</taxon>
        <taxon>Pseudanabaenales</taxon>
        <taxon>Pseudanabaenaceae</taxon>
        <taxon>Tumidithrix</taxon>
        <taxon>Tumidithrix elongata</taxon>
    </lineage>
</organism>
<evidence type="ECO:0000259" key="3">
    <source>
        <dbReference type="PROSITE" id="PS51272"/>
    </source>
</evidence>
<dbReference type="InterPro" id="IPR047684">
    <property type="entry name" value="Por_som-like"/>
</dbReference>
<evidence type="ECO:0000256" key="1">
    <source>
        <dbReference type="ARBA" id="ARBA00008769"/>
    </source>
</evidence>
<feature type="signal peptide" evidence="2">
    <location>
        <begin position="1"/>
        <end position="28"/>
    </location>
</feature>
<dbReference type="PANTHER" id="PTHR43308:SF1">
    <property type="entry name" value="OUTER MEMBRANE PROTEIN ALPHA"/>
    <property type="match status" value="1"/>
</dbReference>
<accession>A0AAW9PVV6</accession>
<comment type="similarity">
    <text evidence="1 2">Belongs to the OprB family.</text>
</comment>
<dbReference type="GO" id="GO:0015288">
    <property type="term" value="F:porin activity"/>
    <property type="evidence" value="ECO:0007669"/>
    <property type="project" value="InterPro"/>
</dbReference>
<feature type="chain" id="PRO_5043108683" evidence="2">
    <location>
        <begin position="29"/>
        <end position="580"/>
    </location>
</feature>
<dbReference type="RefSeq" id="WP_330482922.1">
    <property type="nucleotide sequence ID" value="NZ_JAZBJZ010000020.1"/>
</dbReference>
<dbReference type="InterPro" id="IPR007049">
    <property type="entry name" value="Carb-sel_porin_OprB"/>
</dbReference>
<dbReference type="PANTHER" id="PTHR43308">
    <property type="entry name" value="OUTER MEMBRANE PROTEIN ALPHA-RELATED"/>
    <property type="match status" value="1"/>
</dbReference>
<gene>
    <name evidence="4" type="ORF">V2H45_07030</name>
</gene>
<evidence type="ECO:0000313" key="5">
    <source>
        <dbReference type="Proteomes" id="UP001333818"/>
    </source>
</evidence>
<keyword evidence="2" id="KW-0732">Signal</keyword>
<dbReference type="AlphaFoldDB" id="A0AAW9PVV6"/>
<comment type="caution">
    <text evidence="4">The sequence shown here is derived from an EMBL/GenBank/DDBJ whole genome shotgun (WGS) entry which is preliminary data.</text>
</comment>
<feature type="domain" description="SLH" evidence="3">
    <location>
        <begin position="103"/>
        <end position="167"/>
    </location>
</feature>
<dbReference type="NCBIfam" id="NF033921">
    <property type="entry name" value="por_somb"/>
    <property type="match status" value="1"/>
</dbReference>
<protein>
    <submittedName>
        <fullName evidence="4">Iron uptake porin</fullName>
    </submittedName>
</protein>
<dbReference type="PROSITE" id="PS51272">
    <property type="entry name" value="SLH"/>
    <property type="match status" value="1"/>
</dbReference>
<evidence type="ECO:0000313" key="4">
    <source>
        <dbReference type="EMBL" id="MEE3716493.1"/>
    </source>
</evidence>
<dbReference type="GO" id="GO:0008643">
    <property type="term" value="P:carbohydrate transport"/>
    <property type="evidence" value="ECO:0007669"/>
    <property type="project" value="InterPro"/>
</dbReference>
<dbReference type="EMBL" id="JAZBJZ010000020">
    <property type="protein sequence ID" value="MEE3716493.1"/>
    <property type="molecule type" value="Genomic_DNA"/>
</dbReference>
<reference evidence="4" key="1">
    <citation type="submission" date="2024-01" db="EMBL/GenBank/DDBJ databases">
        <title>Bank of Algae and Cyanobacteria of the Azores (BACA) strain genomes.</title>
        <authorList>
            <person name="Luz R."/>
            <person name="Cordeiro R."/>
            <person name="Fonseca A."/>
            <person name="Goncalves V."/>
        </authorList>
    </citation>
    <scope>NUCLEOTIDE SEQUENCE</scope>
    <source>
        <strain evidence="4">BACA0141</strain>
    </source>
</reference>
<dbReference type="Pfam" id="PF04966">
    <property type="entry name" value="OprB"/>
    <property type="match status" value="1"/>
</dbReference>
<keyword evidence="5" id="KW-1185">Reference proteome</keyword>
<evidence type="ECO:0000256" key="2">
    <source>
        <dbReference type="RuleBase" id="RU363072"/>
    </source>
</evidence>
<sequence>MTPKSLWSFSPTLWLWCSTCLCIIPAIAAPNLALAETLQPKSSPTNSMRPKRDRDWNTQLAVPEAVRVSKAVPAVPPLQDLAIPQNSLNIPSNQIAGMEPVTSVSQLSDVKSTDWAFQALQSLVERYGAIAGYPDRQFRGDRALTRYEFAAGLNTVLDKVNALTAAGLADKVSQSDLAILQKLQAEFSQELTTLRGSVDSLEKRTAIVENQQFSPITKLRTIIAFLIGDTFGERPPRGSNTVFQSYASLNFQTSFTGKDMLNVRLVGTNTPSVATATGSFTSNLLFDPPVSPNSIRLDRLDYKFPIGDRATVWIVASGLQPYDWVPVVNPLISLVVYPNSRFSLWNPASYRLGFLATGIGAAYRFNDWLQVHAGYFGNSDQASIPTGGNGLFNGNNGIIAQLTFTASREFEAALTYTHKYFTANTVNLQSTTGSIYALTPFDQNATSADNFSVEFSWKLSPNIHFGGWFGYTSANQLSRGNSSATILNGALNLAFIDLFSEGSVGGLIVGVPPKVTSSNYIDSLTRALRQDLDTPIHVEVFYNYRLTKNISIMPDIFVVTNPDRNGDPIWVGSLRTVFSF</sequence>
<name>A0AAW9PVV6_9CYAN</name>
<dbReference type="GO" id="GO:0016020">
    <property type="term" value="C:membrane"/>
    <property type="evidence" value="ECO:0007669"/>
    <property type="project" value="InterPro"/>
</dbReference>
<dbReference type="InterPro" id="IPR051465">
    <property type="entry name" value="Cell_Envelope_Struct_Comp"/>
</dbReference>
<dbReference type="InterPro" id="IPR038673">
    <property type="entry name" value="OprB_sf"/>
</dbReference>
<proteinExistence type="inferred from homology"/>